<dbReference type="EMBL" id="JACHCA010000002">
    <property type="protein sequence ID" value="MBB6126558.1"/>
    <property type="molecule type" value="Genomic_DNA"/>
</dbReference>
<sequence>MKNLSLGLLLGMALLSSCKKDKSTDNTTPETPIRSITAQSKAYVNQLFDFNPAPGQFDNTGIGDTVAAKSTLNGDQGLVSLGAWGGYIVVGFDHTILNVPYKEDFIVYGNAFANFSEPGVIWVMQDTNNNGKPDDTWYELTGSAQYKDGYTRNYSVTYTRPKCDTCSVPWKDNKGKTGFVKTNIFHKQPYFPIGIKGDSYTLNGTLLPSSNINDDDPSYITSAAYDYGYGDNTAGGDKIDIDNAIDAKGNKVNLKGIDFIKVQTGILYNMGWLGEQSTEFGGAADLSMLKN</sequence>
<dbReference type="PROSITE" id="PS51257">
    <property type="entry name" value="PROKAR_LIPOPROTEIN"/>
    <property type="match status" value="1"/>
</dbReference>
<dbReference type="AlphaFoldDB" id="A0A841JD79"/>
<accession>A0A841JD79</accession>
<name>A0A841JD79_9SPHI</name>
<proteinExistence type="predicted"/>
<evidence type="ECO:0000313" key="2">
    <source>
        <dbReference type="Proteomes" id="UP000548326"/>
    </source>
</evidence>
<protein>
    <recommendedName>
        <fullName evidence="3">Cell surface protein</fullName>
    </recommendedName>
</protein>
<evidence type="ECO:0008006" key="3">
    <source>
        <dbReference type="Google" id="ProtNLM"/>
    </source>
</evidence>
<dbReference type="Proteomes" id="UP000548326">
    <property type="component" value="Unassembled WGS sequence"/>
</dbReference>
<gene>
    <name evidence="1" type="ORF">HDF22_000663</name>
</gene>
<evidence type="ECO:0000313" key="1">
    <source>
        <dbReference type="EMBL" id="MBB6126558.1"/>
    </source>
</evidence>
<reference evidence="1 2" key="1">
    <citation type="submission" date="2020-08" db="EMBL/GenBank/DDBJ databases">
        <title>Genomic Encyclopedia of Type Strains, Phase IV (KMG-V): Genome sequencing to study the core and pangenomes of soil and plant-associated prokaryotes.</title>
        <authorList>
            <person name="Whitman W."/>
        </authorList>
    </citation>
    <scope>NUCLEOTIDE SEQUENCE [LARGE SCALE GENOMIC DNA]</scope>
    <source>
        <strain evidence="1 2">MP601</strain>
    </source>
</reference>
<dbReference type="RefSeq" id="WP_260170791.1">
    <property type="nucleotide sequence ID" value="NZ_JACHCA010000002.1"/>
</dbReference>
<comment type="caution">
    <text evidence="1">The sequence shown here is derived from an EMBL/GenBank/DDBJ whole genome shotgun (WGS) entry which is preliminary data.</text>
</comment>
<organism evidence="1 2">
    <name type="scientific">Mucilaginibacter lappiensis</name>
    <dbReference type="NCBI Taxonomy" id="354630"/>
    <lineage>
        <taxon>Bacteria</taxon>
        <taxon>Pseudomonadati</taxon>
        <taxon>Bacteroidota</taxon>
        <taxon>Sphingobacteriia</taxon>
        <taxon>Sphingobacteriales</taxon>
        <taxon>Sphingobacteriaceae</taxon>
        <taxon>Mucilaginibacter</taxon>
    </lineage>
</organism>